<evidence type="ECO:0000313" key="3">
    <source>
        <dbReference type="EnsemblPlants" id="KEH29380"/>
    </source>
</evidence>
<sequence length="77" mass="8608">MTSYIDGSPYKTPQTTHKRSQGACLAHTLQHDNTNNEAEIYEQQKGIQNKVAQKTNRLPSILKRSIIAGPYHTSLAI</sequence>
<gene>
    <name evidence="2" type="ordered locus">MTR_4g036045</name>
</gene>
<dbReference type="AlphaFoldDB" id="A0A072UU52"/>
<reference evidence="3" key="3">
    <citation type="submission" date="2015-04" db="UniProtKB">
        <authorList>
            <consortium name="EnsemblPlants"/>
        </authorList>
    </citation>
    <scope>IDENTIFICATION</scope>
    <source>
        <strain evidence="3">cv. Jemalong A17</strain>
    </source>
</reference>
<dbReference type="Proteomes" id="UP000002051">
    <property type="component" value="Chromosome 4"/>
</dbReference>
<feature type="compositionally biased region" description="Polar residues" evidence="1">
    <location>
        <begin position="1"/>
        <end position="15"/>
    </location>
</feature>
<feature type="region of interest" description="Disordered" evidence="1">
    <location>
        <begin position="1"/>
        <end position="20"/>
    </location>
</feature>
<name>A0A072UU52_MEDTR</name>
<dbReference type="HOGENOM" id="CLU_2641847_0_0_1"/>
<evidence type="ECO:0000313" key="2">
    <source>
        <dbReference type="EMBL" id="KEH29380.1"/>
    </source>
</evidence>
<organism evidence="2 4">
    <name type="scientific">Medicago truncatula</name>
    <name type="common">Barrel medic</name>
    <name type="synonym">Medicago tribuloides</name>
    <dbReference type="NCBI Taxonomy" id="3880"/>
    <lineage>
        <taxon>Eukaryota</taxon>
        <taxon>Viridiplantae</taxon>
        <taxon>Streptophyta</taxon>
        <taxon>Embryophyta</taxon>
        <taxon>Tracheophyta</taxon>
        <taxon>Spermatophyta</taxon>
        <taxon>Magnoliopsida</taxon>
        <taxon>eudicotyledons</taxon>
        <taxon>Gunneridae</taxon>
        <taxon>Pentapetalae</taxon>
        <taxon>rosids</taxon>
        <taxon>fabids</taxon>
        <taxon>Fabales</taxon>
        <taxon>Fabaceae</taxon>
        <taxon>Papilionoideae</taxon>
        <taxon>50 kb inversion clade</taxon>
        <taxon>NPAAA clade</taxon>
        <taxon>Hologalegina</taxon>
        <taxon>IRL clade</taxon>
        <taxon>Trifolieae</taxon>
        <taxon>Medicago</taxon>
    </lineage>
</organism>
<dbReference type="EnsemblPlants" id="KEH29380">
    <property type="protein sequence ID" value="KEH29380"/>
    <property type="gene ID" value="MTR_4g036045"/>
</dbReference>
<evidence type="ECO:0000313" key="4">
    <source>
        <dbReference type="Proteomes" id="UP000002051"/>
    </source>
</evidence>
<proteinExistence type="predicted"/>
<reference evidence="2 4" key="2">
    <citation type="journal article" date="2014" name="BMC Genomics">
        <title>An improved genome release (version Mt4.0) for the model legume Medicago truncatula.</title>
        <authorList>
            <person name="Tang H."/>
            <person name="Krishnakumar V."/>
            <person name="Bidwell S."/>
            <person name="Rosen B."/>
            <person name="Chan A."/>
            <person name="Zhou S."/>
            <person name="Gentzbittel L."/>
            <person name="Childs K.L."/>
            <person name="Yandell M."/>
            <person name="Gundlach H."/>
            <person name="Mayer K.F."/>
            <person name="Schwartz D.C."/>
            <person name="Town C.D."/>
        </authorList>
    </citation>
    <scope>GENOME REANNOTATION</scope>
    <source>
        <strain evidence="2">A17</strain>
        <strain evidence="3 4">cv. Jemalong A17</strain>
    </source>
</reference>
<keyword evidence="4" id="KW-1185">Reference proteome</keyword>
<protein>
    <submittedName>
        <fullName evidence="2 3">Uncharacterized protein</fullName>
    </submittedName>
</protein>
<reference evidence="2 4" key="1">
    <citation type="journal article" date="2011" name="Nature">
        <title>The Medicago genome provides insight into the evolution of rhizobial symbioses.</title>
        <authorList>
            <person name="Young N.D."/>
            <person name="Debelle F."/>
            <person name="Oldroyd G.E."/>
            <person name="Geurts R."/>
            <person name="Cannon S.B."/>
            <person name="Udvardi M.K."/>
            <person name="Benedito V.A."/>
            <person name="Mayer K.F."/>
            <person name="Gouzy J."/>
            <person name="Schoof H."/>
            <person name="Van de Peer Y."/>
            <person name="Proost S."/>
            <person name="Cook D.R."/>
            <person name="Meyers B.C."/>
            <person name="Spannagl M."/>
            <person name="Cheung F."/>
            <person name="De Mita S."/>
            <person name="Krishnakumar V."/>
            <person name="Gundlach H."/>
            <person name="Zhou S."/>
            <person name="Mudge J."/>
            <person name="Bharti A.K."/>
            <person name="Murray J.D."/>
            <person name="Naoumkina M.A."/>
            <person name="Rosen B."/>
            <person name="Silverstein K.A."/>
            <person name="Tang H."/>
            <person name="Rombauts S."/>
            <person name="Zhao P.X."/>
            <person name="Zhou P."/>
            <person name="Barbe V."/>
            <person name="Bardou P."/>
            <person name="Bechner M."/>
            <person name="Bellec A."/>
            <person name="Berger A."/>
            <person name="Berges H."/>
            <person name="Bidwell S."/>
            <person name="Bisseling T."/>
            <person name="Choisne N."/>
            <person name="Couloux A."/>
            <person name="Denny R."/>
            <person name="Deshpande S."/>
            <person name="Dai X."/>
            <person name="Doyle J.J."/>
            <person name="Dudez A.M."/>
            <person name="Farmer A.D."/>
            <person name="Fouteau S."/>
            <person name="Franken C."/>
            <person name="Gibelin C."/>
            <person name="Gish J."/>
            <person name="Goldstein S."/>
            <person name="Gonzalez A.J."/>
            <person name="Green P.J."/>
            <person name="Hallab A."/>
            <person name="Hartog M."/>
            <person name="Hua A."/>
            <person name="Humphray S.J."/>
            <person name="Jeong D.H."/>
            <person name="Jing Y."/>
            <person name="Jocker A."/>
            <person name="Kenton S.M."/>
            <person name="Kim D.J."/>
            <person name="Klee K."/>
            <person name="Lai H."/>
            <person name="Lang C."/>
            <person name="Lin S."/>
            <person name="Macmil S.L."/>
            <person name="Magdelenat G."/>
            <person name="Matthews L."/>
            <person name="McCorrison J."/>
            <person name="Monaghan E.L."/>
            <person name="Mun J.H."/>
            <person name="Najar F.Z."/>
            <person name="Nicholson C."/>
            <person name="Noirot C."/>
            <person name="O'Bleness M."/>
            <person name="Paule C.R."/>
            <person name="Poulain J."/>
            <person name="Prion F."/>
            <person name="Qin B."/>
            <person name="Qu C."/>
            <person name="Retzel E.F."/>
            <person name="Riddle C."/>
            <person name="Sallet E."/>
            <person name="Samain S."/>
            <person name="Samson N."/>
            <person name="Sanders I."/>
            <person name="Saurat O."/>
            <person name="Scarpelli C."/>
            <person name="Schiex T."/>
            <person name="Segurens B."/>
            <person name="Severin A.J."/>
            <person name="Sherrier D.J."/>
            <person name="Shi R."/>
            <person name="Sims S."/>
            <person name="Singer S.R."/>
            <person name="Sinharoy S."/>
            <person name="Sterck L."/>
            <person name="Viollet A."/>
            <person name="Wang B.B."/>
            <person name="Wang K."/>
            <person name="Wang M."/>
            <person name="Wang X."/>
            <person name="Warfsmann J."/>
            <person name="Weissenbach J."/>
            <person name="White D.D."/>
            <person name="White J.D."/>
            <person name="Wiley G.B."/>
            <person name="Wincker P."/>
            <person name="Xing Y."/>
            <person name="Yang L."/>
            <person name="Yao Z."/>
            <person name="Ying F."/>
            <person name="Zhai J."/>
            <person name="Zhou L."/>
            <person name="Zuber A."/>
            <person name="Denarie J."/>
            <person name="Dixon R.A."/>
            <person name="May G.D."/>
            <person name="Schwartz D.C."/>
            <person name="Rogers J."/>
            <person name="Quetier F."/>
            <person name="Town C.D."/>
            <person name="Roe B.A."/>
        </authorList>
    </citation>
    <scope>NUCLEOTIDE SEQUENCE [LARGE SCALE GENOMIC DNA]</scope>
    <source>
        <strain evidence="2">A17</strain>
        <strain evidence="3 4">cv. Jemalong A17</strain>
    </source>
</reference>
<dbReference type="EMBL" id="CM001220">
    <property type="protein sequence ID" value="KEH29380.1"/>
    <property type="molecule type" value="Genomic_DNA"/>
</dbReference>
<evidence type="ECO:0000256" key="1">
    <source>
        <dbReference type="SAM" id="MobiDB-lite"/>
    </source>
</evidence>
<accession>A0A072UU52</accession>